<dbReference type="AlphaFoldDB" id="A0A6J2P9G9"/>
<gene>
    <name evidence="6" type="primary">LOC115004623</name>
</gene>
<proteinExistence type="predicted"/>
<dbReference type="Proteomes" id="UP000504630">
    <property type="component" value="Unplaced"/>
</dbReference>
<evidence type="ECO:0000256" key="2">
    <source>
        <dbReference type="SAM" id="SignalP"/>
    </source>
</evidence>
<dbReference type="RefSeq" id="XP_029282165.1">
    <property type="nucleotide sequence ID" value="XM_029426305.1"/>
</dbReference>
<feature type="signal peptide" evidence="2">
    <location>
        <begin position="1"/>
        <end position="22"/>
    </location>
</feature>
<dbReference type="GeneID" id="115004623"/>
<evidence type="ECO:0000313" key="5">
    <source>
        <dbReference type="Proteomes" id="UP000504630"/>
    </source>
</evidence>
<feature type="region of interest" description="Disordered" evidence="1">
    <location>
        <begin position="949"/>
        <end position="979"/>
    </location>
</feature>
<evidence type="ECO:0000259" key="4">
    <source>
        <dbReference type="Pfam" id="PF26562"/>
    </source>
</evidence>
<dbReference type="Pfam" id="PF26562">
    <property type="entry name" value="Ig-like"/>
    <property type="match status" value="1"/>
</dbReference>
<feature type="region of interest" description="Disordered" evidence="1">
    <location>
        <begin position="847"/>
        <end position="866"/>
    </location>
</feature>
<feature type="chain" id="PRO_5026992119" evidence="2">
    <location>
        <begin position="23"/>
        <end position="1188"/>
    </location>
</feature>
<feature type="compositionally biased region" description="Low complexity" evidence="1">
    <location>
        <begin position="956"/>
        <end position="967"/>
    </location>
</feature>
<feature type="region of interest" description="Disordered" evidence="1">
    <location>
        <begin position="1068"/>
        <end position="1188"/>
    </location>
</feature>
<feature type="region of interest" description="Disordered" evidence="1">
    <location>
        <begin position="876"/>
        <end position="902"/>
    </location>
</feature>
<keyword evidence="5" id="KW-1185">Reference proteome</keyword>
<dbReference type="PANTHER" id="PTHR47130">
    <property type="entry name" value="SI:DKEY-19B23.11-RELATED"/>
    <property type="match status" value="1"/>
</dbReference>
<protein>
    <submittedName>
        <fullName evidence="6">Uncharacterized protein LOC115004623</fullName>
    </submittedName>
</protein>
<keyword evidence="2" id="KW-0732">Signal</keyword>
<accession>A0A6J2P9G9</accession>
<reference evidence="6" key="1">
    <citation type="submission" date="2025-08" db="UniProtKB">
        <authorList>
            <consortium name="RefSeq"/>
        </authorList>
    </citation>
    <scope>IDENTIFICATION</scope>
</reference>
<dbReference type="InterPro" id="IPR055356">
    <property type="entry name" value="ZP-N"/>
</dbReference>
<feature type="compositionally biased region" description="Polar residues" evidence="1">
    <location>
        <begin position="1118"/>
        <end position="1136"/>
    </location>
</feature>
<evidence type="ECO:0000259" key="3">
    <source>
        <dbReference type="Pfam" id="PF23344"/>
    </source>
</evidence>
<name>A0A6J2P9G9_COTGO</name>
<sequence>MQTAALLTGLLFICKFTEKAEGRTEGFVDADVQSACRDRYLWIHVTSAQTPQFEAVDGNGVHSISELLASHCGYTISTFKMDGFTTLRASYYSCFTHNQNDEVFTFRFNVIVKDAGGERVRRPVSAVCSGLMWTHREMICEEDYMEVNVNRESSCGGQRGGSGQVWQAAFSQAQGMASSVWQLMFLHSDGRVSSMSTGEAQRGGYSLTSTARRVVLRSRYKRLHSELTMVEGVPVEVVRVSLFFRQKLTVVLIDVSMACTVNTGSFDGARLLLDVPRVVTPLVGEGAKFESRSLSLGVDGVLLDKATAETRGFSLVQQGNLVQVGVPFGTEGGYRKSLVVDNVYKETYVIFLLYEHVFSLIYEDGSSIDSRHRMLRVLNTPLRCRPPFDLNQTISDHQMFRVYLGNIPADVVLEEVRINGKSENAGRTYSISPVVHINGSRAYALQLPFTDSIVHWMYLGQGVVQYSIDINFTLTIMPQRDSYYHHTFITAQALNAFPPEVTAQCSDGGTTFSIVRPPRGASLWEVGVDHEPLTAELVAQRGYRLHSDSHRTNLQVPVFSIGYTYEGINLSNFYGTFELLLRDSKSLEVQTSTSKRCLFKTEDMIVCSADGTMTVVTTPTSTWPTVQPEGTTLLDPTCGPKQTDGSRVLFEFKIDSCGTRAMAGELYMVYENEVLHDRQLIADGPNFISRESQFKLTVRCFYPLSGVNRLSLFKSKTPGFGSVKVFESLKADSANKLPAKACPHQVSGNAVPTNQVYQSYQTPAAGRVLPHSDVRPWPKPGPSRFITVPAGNNKRLYSSQNLKGFPNFYLSPPPEEKAIGTQQIPLQVLAPPGHLISQTQDKYVFESPNNHHLPNVPPRNDQLPDNSVQTLNFNFVQVSGEGPGPTDEKQTLSPSNRIPESPVVEQLESDWGSSSQALYSDNVWQSQSEKKYIPANAKLITSKNTLSDLSKETDVSASTEPTSTATSRVNQNLERPGIDERRNIETVQSRVQNIRVKPLSKFVSSGHQLNQKPVIQQANSQIYNPSQYATGSIAGGNSRASQHLAEHRGSTLGRKQHGFWTLYPNQQEHQQKLVQSEAEKGNGGGKESTQQTGASHIRVRLVSSLSGLQTHHEPNPESPTTPSDTRGATSGTSYLSVTDAVDVGQYQPNNPPAGGAVSGSDQTHTGPDCGGQYGTSVHQGIIRGKQIS</sequence>
<organism evidence="5 6">
    <name type="scientific">Cottoperca gobio</name>
    <name type="common">Frogmouth</name>
    <name type="synonym">Aphritis gobio</name>
    <dbReference type="NCBI Taxonomy" id="56716"/>
    <lineage>
        <taxon>Eukaryota</taxon>
        <taxon>Metazoa</taxon>
        <taxon>Chordata</taxon>
        <taxon>Craniata</taxon>
        <taxon>Vertebrata</taxon>
        <taxon>Euteleostomi</taxon>
        <taxon>Actinopterygii</taxon>
        <taxon>Neopterygii</taxon>
        <taxon>Teleostei</taxon>
        <taxon>Neoteleostei</taxon>
        <taxon>Acanthomorphata</taxon>
        <taxon>Eupercaria</taxon>
        <taxon>Perciformes</taxon>
        <taxon>Notothenioidei</taxon>
        <taxon>Bovichtidae</taxon>
        <taxon>Cottoperca</taxon>
    </lineage>
</organism>
<evidence type="ECO:0000313" key="6">
    <source>
        <dbReference type="RefSeq" id="XP_029282165.1"/>
    </source>
</evidence>
<feature type="domain" description="ZP-N" evidence="3">
    <location>
        <begin position="607"/>
        <end position="703"/>
    </location>
</feature>
<evidence type="ECO:0000256" key="1">
    <source>
        <dbReference type="SAM" id="MobiDB-lite"/>
    </source>
</evidence>
<feature type="domain" description="ZP-domain containing protein Ig-like" evidence="4">
    <location>
        <begin position="384"/>
        <end position="492"/>
    </location>
</feature>
<dbReference type="KEGG" id="cgob:115004623"/>
<dbReference type="Pfam" id="PF23344">
    <property type="entry name" value="ZP-N"/>
    <property type="match status" value="1"/>
</dbReference>
<dbReference type="InParanoid" id="A0A6J2P9G9"/>
<dbReference type="Gene3D" id="2.60.40.3210">
    <property type="entry name" value="Zona pellucida, ZP-N domain"/>
    <property type="match status" value="1"/>
</dbReference>
<dbReference type="InterPro" id="IPR058876">
    <property type="entry name" value="Ig-like_ZP"/>
</dbReference>
<dbReference type="PANTHER" id="PTHR47130:SF6">
    <property type="entry name" value="EGG ENVELOPE GLYCOPROTEIN-LIKE PRECURSOR"/>
    <property type="match status" value="1"/>
</dbReference>
<dbReference type="OrthoDB" id="8945590at2759"/>